<sequence>MQIKIIIIGILVACSYLIGEYIYKAYTNRHKQVNDLIRILEIIRMDLSFGMYTLEEIFKRVGDKTEYCTSLFFKTMESDLKNNQSKMLDEILNDNMQILFKETYLQEKEVDELKKLLLTLGRSDIDSQARMIDLSIENLKKITTETKEDVEKKGIVYRKLSTVIGIAIGIILI</sequence>
<keyword evidence="1" id="KW-1133">Transmembrane helix</keyword>
<evidence type="ECO:0000313" key="3">
    <source>
        <dbReference type="Proteomes" id="UP000199068"/>
    </source>
</evidence>
<dbReference type="STRING" id="1121325.SAMN04515677_10597"/>
<reference evidence="2 3" key="1">
    <citation type="submission" date="2016-10" db="EMBL/GenBank/DDBJ databases">
        <authorList>
            <person name="de Groot N.N."/>
        </authorList>
    </citation>
    <scope>NUCLEOTIDE SEQUENCE [LARGE SCALE GENOMIC DNA]</scope>
    <source>
        <strain evidence="2 3">DSM 797</strain>
    </source>
</reference>
<organism evidence="2 3">
    <name type="scientific">Romboutsia lituseburensis DSM 797</name>
    <dbReference type="NCBI Taxonomy" id="1121325"/>
    <lineage>
        <taxon>Bacteria</taxon>
        <taxon>Bacillati</taxon>
        <taxon>Bacillota</taxon>
        <taxon>Clostridia</taxon>
        <taxon>Peptostreptococcales</taxon>
        <taxon>Peptostreptococcaceae</taxon>
        <taxon>Romboutsia</taxon>
    </lineage>
</organism>
<dbReference type="AlphaFoldDB" id="A0A1G9Q9M9"/>
<dbReference type="InterPro" id="IPR014198">
    <property type="entry name" value="Spore_III_AB"/>
</dbReference>
<protein>
    <submittedName>
        <fullName evidence="2">Stage III sporulation protein AB</fullName>
    </submittedName>
</protein>
<gene>
    <name evidence="2" type="ORF">SAMN04515677_10597</name>
</gene>
<evidence type="ECO:0000313" key="2">
    <source>
        <dbReference type="EMBL" id="SDM07653.1"/>
    </source>
</evidence>
<dbReference type="PIRSF" id="PIRSF021435">
    <property type="entry name" value="SpoIIIAB"/>
    <property type="match status" value="1"/>
</dbReference>
<dbReference type="RefSeq" id="WP_092726076.1">
    <property type="nucleotide sequence ID" value="NZ_FNGW01000005.1"/>
</dbReference>
<keyword evidence="3" id="KW-1185">Reference proteome</keyword>
<evidence type="ECO:0000256" key="1">
    <source>
        <dbReference type="SAM" id="Phobius"/>
    </source>
</evidence>
<feature type="transmembrane region" description="Helical" evidence="1">
    <location>
        <begin position="6"/>
        <end position="23"/>
    </location>
</feature>
<proteinExistence type="predicted"/>
<keyword evidence="1" id="KW-0472">Membrane</keyword>
<dbReference type="Pfam" id="PF09548">
    <property type="entry name" value="Spore_III_AB"/>
    <property type="match status" value="1"/>
</dbReference>
<dbReference type="Proteomes" id="UP000199068">
    <property type="component" value="Unassembled WGS sequence"/>
</dbReference>
<name>A0A1G9Q9M9_9FIRM</name>
<accession>A0A1G9Q9M9</accession>
<dbReference type="EMBL" id="FNGW01000005">
    <property type="protein sequence ID" value="SDM07653.1"/>
    <property type="molecule type" value="Genomic_DNA"/>
</dbReference>
<keyword evidence="1" id="KW-0812">Transmembrane</keyword>